<evidence type="ECO:0000313" key="6">
    <source>
        <dbReference type="EMBL" id="KAL0496107.1"/>
    </source>
</evidence>
<dbReference type="Proteomes" id="UP001482455">
    <property type="component" value="Unassembled WGS sequence"/>
</dbReference>
<proteinExistence type="predicted"/>
<name>A0AAW2ZYD5_9TRYP</name>
<feature type="region of interest" description="Disordered" evidence="4">
    <location>
        <begin position="203"/>
        <end position="242"/>
    </location>
</feature>
<accession>A0AAW2ZYD5</accession>
<dbReference type="InterPro" id="IPR005033">
    <property type="entry name" value="YEATS"/>
</dbReference>
<comment type="subcellular location">
    <subcellularLocation>
        <location evidence="2">Nucleus</location>
    </subcellularLocation>
</comment>
<evidence type="ECO:0000256" key="3">
    <source>
        <dbReference type="SAM" id="Coils"/>
    </source>
</evidence>
<evidence type="ECO:0000256" key="2">
    <source>
        <dbReference type="PROSITE-ProRule" id="PRU00376"/>
    </source>
</evidence>
<evidence type="ECO:0000256" key="1">
    <source>
        <dbReference type="ARBA" id="ARBA00023242"/>
    </source>
</evidence>
<dbReference type="GO" id="GO:0005634">
    <property type="term" value="C:nucleus"/>
    <property type="evidence" value="ECO:0007669"/>
    <property type="project" value="UniProtKB-SubCell"/>
</dbReference>
<dbReference type="GO" id="GO:0006355">
    <property type="term" value="P:regulation of DNA-templated transcription"/>
    <property type="evidence" value="ECO:0007669"/>
    <property type="project" value="InterPro"/>
</dbReference>
<evidence type="ECO:0000313" key="7">
    <source>
        <dbReference type="Proteomes" id="UP001482455"/>
    </source>
</evidence>
<feature type="compositionally biased region" description="Polar residues" evidence="4">
    <location>
        <begin position="228"/>
        <end position="239"/>
    </location>
</feature>
<dbReference type="InterPro" id="IPR038704">
    <property type="entry name" value="YEAST_sf"/>
</dbReference>
<gene>
    <name evidence="6" type="ORF">Q4I30_007008</name>
</gene>
<feature type="compositionally biased region" description="Low complexity" evidence="4">
    <location>
        <begin position="151"/>
        <end position="163"/>
    </location>
</feature>
<dbReference type="AlphaFoldDB" id="A0AAW2ZYD5"/>
<keyword evidence="1 2" id="KW-0539">Nucleus</keyword>
<feature type="domain" description="YEATS" evidence="5">
    <location>
        <begin position="112"/>
        <end position="411"/>
    </location>
</feature>
<sequence>MSPNCISYHLPYWFCGRHSMPTTAATSQRERCVPCVCVCCLSAEMPSTFLSGFHLPLLLPFLSLTRLFAPFPSPPAAYLSPAHFLCFCWTHFGAVGVGYPEPPTMSAESQRVVYGATFDIPYAIGSVSVPLDALAASSPPRVVPQEVNKAGPSPSSSCRRGLSSGNISSVRRCTHHRYCYVRDGGDLSQDAFYRWLEQQQQKHREGVHASSTSSPPNEDPGRPLTPTMGITSTNATSSALPDAPTSPSLFYASVKCVVFVLPNSFPHPRRVLRHPPFIIEDDTWAEHLVEVQLYFWPHLKIPPATVVHQALLERRLSLGPSTQPSGAVSAAAPAEDVREVWVPQLLASTYGKPKLLSVATNVTVRVPAHHATATAPDTTKAASRMVVVAEKVDTLHLYHPSLDVVRHIRAVLAMSRLPVLEAVREAFDAAYSTPPPMNANGSSHSATSSTLTDVEVTPGVAVDTSLSTPFAHSWSLPFEDTIAEYAEQRASTSVAVLQAVLEKLKRERQEMEKSCEGSMEQIVELATVALPTQLQRVHTRCMKLYRKE</sequence>
<dbReference type="InterPro" id="IPR055129">
    <property type="entry name" value="YEATS_dom"/>
</dbReference>
<evidence type="ECO:0000259" key="5">
    <source>
        <dbReference type="PROSITE" id="PS51037"/>
    </source>
</evidence>
<feature type="coiled-coil region" evidence="3">
    <location>
        <begin position="494"/>
        <end position="521"/>
    </location>
</feature>
<dbReference type="EMBL" id="JBAMZL010000035">
    <property type="protein sequence ID" value="KAL0496107.1"/>
    <property type="molecule type" value="Genomic_DNA"/>
</dbReference>
<dbReference type="PANTHER" id="PTHR23195">
    <property type="entry name" value="YEATS DOMAIN"/>
    <property type="match status" value="1"/>
</dbReference>
<dbReference type="Gene3D" id="2.60.40.1970">
    <property type="entry name" value="YEATS domain"/>
    <property type="match status" value="1"/>
</dbReference>
<keyword evidence="3" id="KW-0175">Coiled coil</keyword>
<dbReference type="PROSITE" id="PS51037">
    <property type="entry name" value="YEATS"/>
    <property type="match status" value="1"/>
</dbReference>
<reference evidence="6 7" key="1">
    <citation type="submission" date="2024-02" db="EMBL/GenBank/DDBJ databases">
        <title>FIRST GENOME SEQUENCES OF Leishmania (Viannia) shawi, Leishmania (Viannia) lindenbergi AND Leishmania (Viannia) utingensis.</title>
        <authorList>
            <person name="Resadore F."/>
            <person name="Custodio M.G.F."/>
            <person name="Boite M.C."/>
            <person name="Cupolillo E."/>
            <person name="Ferreira G.E.M."/>
        </authorList>
    </citation>
    <scope>NUCLEOTIDE SEQUENCE [LARGE SCALE GENOMIC DNA]</scope>
    <source>
        <strain evidence="6 7">ITUB/BR/1977/M4964</strain>
    </source>
</reference>
<keyword evidence="7" id="KW-1185">Reference proteome</keyword>
<organism evidence="6 7">
    <name type="scientific">Leishmania utingensis</name>
    <dbReference type="NCBI Taxonomy" id="653362"/>
    <lineage>
        <taxon>Eukaryota</taxon>
        <taxon>Discoba</taxon>
        <taxon>Euglenozoa</taxon>
        <taxon>Kinetoplastea</taxon>
        <taxon>Metakinetoplastina</taxon>
        <taxon>Trypanosomatida</taxon>
        <taxon>Trypanosomatidae</taxon>
        <taxon>Leishmaniinae</taxon>
        <taxon>Leishmania</taxon>
    </lineage>
</organism>
<dbReference type="Pfam" id="PF03366">
    <property type="entry name" value="YEATS"/>
    <property type="match status" value="1"/>
</dbReference>
<comment type="caution">
    <text evidence="6">The sequence shown here is derived from an EMBL/GenBank/DDBJ whole genome shotgun (WGS) entry which is preliminary data.</text>
</comment>
<evidence type="ECO:0000256" key="4">
    <source>
        <dbReference type="SAM" id="MobiDB-lite"/>
    </source>
</evidence>
<protein>
    <submittedName>
        <fullName evidence="6">YEATS family</fullName>
    </submittedName>
</protein>
<feature type="region of interest" description="Disordered" evidence="4">
    <location>
        <begin position="143"/>
        <end position="163"/>
    </location>
</feature>